<name>A0A0F9Q4M4_9ZZZZ</name>
<dbReference type="Pfam" id="PF18480">
    <property type="entry name" value="DUF5615"/>
    <property type="match status" value="1"/>
</dbReference>
<organism evidence="2">
    <name type="scientific">marine sediment metagenome</name>
    <dbReference type="NCBI Taxonomy" id="412755"/>
    <lineage>
        <taxon>unclassified sequences</taxon>
        <taxon>metagenomes</taxon>
        <taxon>ecological metagenomes</taxon>
    </lineage>
</organism>
<dbReference type="EMBL" id="LAZR01002296">
    <property type="protein sequence ID" value="KKN31887.1"/>
    <property type="molecule type" value="Genomic_DNA"/>
</dbReference>
<dbReference type="AlphaFoldDB" id="A0A0F9Q4M4"/>
<proteinExistence type="predicted"/>
<gene>
    <name evidence="2" type="ORF">LCGC14_0819500</name>
</gene>
<accession>A0A0F9Q4M4</accession>
<comment type="caution">
    <text evidence="2">The sequence shown here is derived from an EMBL/GenBank/DDBJ whole genome shotgun (WGS) entry which is preliminary data.</text>
</comment>
<reference evidence="2" key="1">
    <citation type="journal article" date="2015" name="Nature">
        <title>Complex archaea that bridge the gap between prokaryotes and eukaryotes.</title>
        <authorList>
            <person name="Spang A."/>
            <person name="Saw J.H."/>
            <person name="Jorgensen S.L."/>
            <person name="Zaremba-Niedzwiedzka K."/>
            <person name="Martijn J."/>
            <person name="Lind A.E."/>
            <person name="van Eijk R."/>
            <person name="Schleper C."/>
            <person name="Guy L."/>
            <person name="Ettema T.J."/>
        </authorList>
    </citation>
    <scope>NUCLEOTIDE SEQUENCE</scope>
</reference>
<dbReference type="InterPro" id="IPR041049">
    <property type="entry name" value="DUF5615"/>
</dbReference>
<evidence type="ECO:0000313" key="2">
    <source>
        <dbReference type="EMBL" id="KKN31887.1"/>
    </source>
</evidence>
<feature type="domain" description="DUF5615" evidence="1">
    <location>
        <begin position="6"/>
        <end position="85"/>
    </location>
</feature>
<evidence type="ECO:0000259" key="1">
    <source>
        <dbReference type="Pfam" id="PF18480"/>
    </source>
</evidence>
<protein>
    <recommendedName>
        <fullName evidence="1">DUF5615 domain-containing protein</fullName>
    </recommendedName>
</protein>
<sequence>MEDILNSGVEDDRIFEYGANHKIPIITHDRGFGILYYFTQIKPPTIVILQVLSPHPEATNKLLSKSLSQININKPQNYGKLIIISKSNIRIRTK</sequence>